<dbReference type="AlphaFoldDB" id="A0A380JC10"/>
<dbReference type="Proteomes" id="UP000254082">
    <property type="component" value="Unassembled WGS sequence"/>
</dbReference>
<organism evidence="2 3">
    <name type="scientific">Streptococcus downei MFe28</name>
    <dbReference type="NCBI Taxonomy" id="764290"/>
    <lineage>
        <taxon>Bacteria</taxon>
        <taxon>Bacillati</taxon>
        <taxon>Bacillota</taxon>
        <taxon>Bacilli</taxon>
        <taxon>Lactobacillales</taxon>
        <taxon>Streptococcaceae</taxon>
        <taxon>Streptococcus</taxon>
    </lineage>
</organism>
<dbReference type="RefSeq" id="WP_040804393.1">
    <property type="nucleotide sequence ID" value="NZ_UHFA01000002.1"/>
</dbReference>
<keyword evidence="1" id="KW-1133">Transmembrane helix</keyword>
<accession>A0A380JC10</accession>
<evidence type="ECO:0000313" key="2">
    <source>
        <dbReference type="EMBL" id="SUN35618.1"/>
    </source>
</evidence>
<evidence type="ECO:0000313" key="3">
    <source>
        <dbReference type="Proteomes" id="UP000254082"/>
    </source>
</evidence>
<dbReference type="EMBL" id="UHFA01000002">
    <property type="protein sequence ID" value="SUN35618.1"/>
    <property type="molecule type" value="Genomic_DNA"/>
</dbReference>
<evidence type="ECO:0000256" key="1">
    <source>
        <dbReference type="SAM" id="Phobius"/>
    </source>
</evidence>
<dbReference type="InterPro" id="IPR021008">
    <property type="entry name" value="DltX"/>
</dbReference>
<dbReference type="Pfam" id="PF12459">
    <property type="entry name" value="DltX"/>
    <property type="match status" value="1"/>
</dbReference>
<keyword evidence="3" id="KW-1185">Reference proteome</keyword>
<name>A0A380JC10_STRDO</name>
<protein>
    <submittedName>
        <fullName evidence="2">D-Ala-teichoic acid biosynthesis protein</fullName>
    </submittedName>
</protein>
<gene>
    <name evidence="2" type="ORF">NCTC11391_00652</name>
</gene>
<proteinExistence type="predicted"/>
<feature type="transmembrane region" description="Helical" evidence="1">
    <location>
        <begin position="7"/>
        <end position="28"/>
    </location>
</feature>
<sequence>MKAHWRFLWRTALYFIIILMLLYFFSYLGRGQGNFIYNEF</sequence>
<reference evidence="2 3" key="1">
    <citation type="submission" date="2018-06" db="EMBL/GenBank/DDBJ databases">
        <authorList>
            <consortium name="Pathogen Informatics"/>
            <person name="Doyle S."/>
        </authorList>
    </citation>
    <scope>NUCLEOTIDE SEQUENCE [LARGE SCALE GENOMIC DNA]</scope>
    <source>
        <strain evidence="3">NCTC 11391</strain>
    </source>
</reference>
<keyword evidence="1" id="KW-0812">Transmembrane</keyword>
<keyword evidence="1" id="KW-0472">Membrane</keyword>